<evidence type="ECO:0000256" key="1">
    <source>
        <dbReference type="SAM" id="MobiDB-lite"/>
    </source>
</evidence>
<reference evidence="2 3" key="1">
    <citation type="submission" date="2021-05" db="EMBL/GenBank/DDBJ databases">
        <title>Genome Assembly of Synthetic Allotetraploid Brassica napus Reveals Homoeologous Exchanges between Subgenomes.</title>
        <authorList>
            <person name="Davis J.T."/>
        </authorList>
    </citation>
    <scope>NUCLEOTIDE SEQUENCE [LARGE SCALE GENOMIC DNA]</scope>
    <source>
        <strain evidence="3">cv. Da-Ae</strain>
        <tissue evidence="2">Seedling</tissue>
    </source>
</reference>
<sequence>MNLRPNLYRESEIEEEETMASRHLVIIQVASIVNTERIEELRLESHLQFPDEFRRFRRRDVSRERERERERNDEEGTHRSSALSHPYRW</sequence>
<gene>
    <name evidence="2" type="ORF">HID58_095266</name>
</gene>
<comment type="caution">
    <text evidence="2">The sequence shown here is derived from an EMBL/GenBank/DDBJ whole genome shotgun (WGS) entry which is preliminary data.</text>
</comment>
<organism evidence="2 3">
    <name type="scientific">Brassica napus</name>
    <name type="common">Rape</name>
    <dbReference type="NCBI Taxonomy" id="3708"/>
    <lineage>
        <taxon>Eukaryota</taxon>
        <taxon>Viridiplantae</taxon>
        <taxon>Streptophyta</taxon>
        <taxon>Embryophyta</taxon>
        <taxon>Tracheophyta</taxon>
        <taxon>Spermatophyta</taxon>
        <taxon>Magnoliopsida</taxon>
        <taxon>eudicotyledons</taxon>
        <taxon>Gunneridae</taxon>
        <taxon>Pentapetalae</taxon>
        <taxon>rosids</taxon>
        <taxon>malvids</taxon>
        <taxon>Brassicales</taxon>
        <taxon>Brassicaceae</taxon>
        <taxon>Brassiceae</taxon>
        <taxon>Brassica</taxon>
    </lineage>
</organism>
<feature type="region of interest" description="Disordered" evidence="1">
    <location>
        <begin position="61"/>
        <end position="89"/>
    </location>
</feature>
<name>A0ABQ7X496_BRANA</name>
<dbReference type="Proteomes" id="UP000824890">
    <property type="component" value="Unassembled WGS sequence"/>
</dbReference>
<accession>A0ABQ7X496</accession>
<dbReference type="EMBL" id="JAGKQM010001948">
    <property type="protein sequence ID" value="KAH0850765.1"/>
    <property type="molecule type" value="Genomic_DNA"/>
</dbReference>
<feature type="compositionally biased region" description="Basic and acidic residues" evidence="1">
    <location>
        <begin position="61"/>
        <end position="78"/>
    </location>
</feature>
<evidence type="ECO:0000313" key="2">
    <source>
        <dbReference type="EMBL" id="KAH0850765.1"/>
    </source>
</evidence>
<proteinExistence type="predicted"/>
<protein>
    <submittedName>
        <fullName evidence="2">Uncharacterized protein</fullName>
    </submittedName>
</protein>
<keyword evidence="3" id="KW-1185">Reference proteome</keyword>
<evidence type="ECO:0000313" key="3">
    <source>
        <dbReference type="Proteomes" id="UP000824890"/>
    </source>
</evidence>